<organism evidence="6 7">
    <name type="scientific">Coniochaeta pulveracea</name>
    <dbReference type="NCBI Taxonomy" id="177199"/>
    <lineage>
        <taxon>Eukaryota</taxon>
        <taxon>Fungi</taxon>
        <taxon>Dikarya</taxon>
        <taxon>Ascomycota</taxon>
        <taxon>Pezizomycotina</taxon>
        <taxon>Sordariomycetes</taxon>
        <taxon>Sordariomycetidae</taxon>
        <taxon>Coniochaetales</taxon>
        <taxon>Coniochaetaceae</taxon>
        <taxon>Coniochaeta</taxon>
    </lineage>
</organism>
<sequence>MEHLMGVDDGVDPSLLWQNMLAVQRAFGCYNSARMRAAVEMGGDEGLMPSKACLDLLNDSISRLPEDARRQTLSPASAHKLHGLDTLAHFLHVFNTHYNSEDSVTHHGVVHPHFDLAENNTLYAIYGELAGLSKKDVTVEVNDGLFTITISGKLLRLAPPGSLGLSINEPTPDTVGVVHKDESNAGAQTDRAAVEGEKAEEGGKKQQQQQQQQEDDLQWHVTERKVGSFRRAFQFPAQSVDMQGVNATMTNGLLCVTVPKKERKGEEEKGRKVEVS</sequence>
<evidence type="ECO:0000256" key="3">
    <source>
        <dbReference type="RuleBase" id="RU003616"/>
    </source>
</evidence>
<dbReference type="AlphaFoldDB" id="A0A420YA90"/>
<name>A0A420YA90_9PEZI</name>
<evidence type="ECO:0000313" key="7">
    <source>
        <dbReference type="Proteomes" id="UP000275385"/>
    </source>
</evidence>
<proteinExistence type="inferred from homology"/>
<evidence type="ECO:0000256" key="1">
    <source>
        <dbReference type="ARBA" id="ARBA00023016"/>
    </source>
</evidence>
<dbReference type="Gene3D" id="2.60.40.790">
    <property type="match status" value="1"/>
</dbReference>
<accession>A0A420YA90</accession>
<dbReference type="Proteomes" id="UP000275385">
    <property type="component" value="Unassembled WGS sequence"/>
</dbReference>
<dbReference type="CDD" id="cd06464">
    <property type="entry name" value="ACD_sHsps-like"/>
    <property type="match status" value="1"/>
</dbReference>
<keyword evidence="1" id="KW-0346">Stress response</keyword>
<keyword evidence="7" id="KW-1185">Reference proteome</keyword>
<feature type="domain" description="SHSP" evidence="5">
    <location>
        <begin position="105"/>
        <end position="276"/>
    </location>
</feature>
<evidence type="ECO:0000259" key="5">
    <source>
        <dbReference type="PROSITE" id="PS01031"/>
    </source>
</evidence>
<dbReference type="Pfam" id="PF00011">
    <property type="entry name" value="HSP20"/>
    <property type="match status" value="1"/>
</dbReference>
<comment type="caution">
    <text evidence="6">The sequence shown here is derived from an EMBL/GenBank/DDBJ whole genome shotgun (WGS) entry which is preliminary data.</text>
</comment>
<evidence type="ECO:0000256" key="2">
    <source>
        <dbReference type="PROSITE-ProRule" id="PRU00285"/>
    </source>
</evidence>
<evidence type="ECO:0000313" key="6">
    <source>
        <dbReference type="EMBL" id="RKU44792.1"/>
    </source>
</evidence>
<dbReference type="InterPro" id="IPR008978">
    <property type="entry name" value="HSP20-like_chaperone"/>
</dbReference>
<dbReference type="EMBL" id="QVQW01000027">
    <property type="protein sequence ID" value="RKU44792.1"/>
    <property type="molecule type" value="Genomic_DNA"/>
</dbReference>
<dbReference type="PROSITE" id="PS01031">
    <property type="entry name" value="SHSP"/>
    <property type="match status" value="1"/>
</dbReference>
<dbReference type="PANTHER" id="PTHR11527">
    <property type="entry name" value="HEAT-SHOCK PROTEIN 20 FAMILY MEMBER"/>
    <property type="match status" value="1"/>
</dbReference>
<dbReference type="InterPro" id="IPR031107">
    <property type="entry name" value="Small_HSP"/>
</dbReference>
<feature type="region of interest" description="Disordered" evidence="4">
    <location>
        <begin position="166"/>
        <end position="215"/>
    </location>
</feature>
<evidence type="ECO:0000256" key="4">
    <source>
        <dbReference type="SAM" id="MobiDB-lite"/>
    </source>
</evidence>
<feature type="compositionally biased region" description="Basic and acidic residues" evidence="4">
    <location>
        <begin position="192"/>
        <end position="204"/>
    </location>
</feature>
<protein>
    <recommendedName>
        <fullName evidence="5">SHSP domain-containing protein</fullName>
    </recommendedName>
</protein>
<dbReference type="STRING" id="177199.A0A420YA90"/>
<comment type="similarity">
    <text evidence="2 3">Belongs to the small heat shock protein (HSP20) family.</text>
</comment>
<gene>
    <name evidence="6" type="ORF">DL546_007476</name>
</gene>
<reference evidence="6 7" key="1">
    <citation type="submission" date="2018-08" db="EMBL/GenBank/DDBJ databases">
        <title>Draft genome of the lignicolous fungus Coniochaeta pulveracea.</title>
        <authorList>
            <person name="Borstlap C.J."/>
            <person name="De Witt R.N."/>
            <person name="Botha A."/>
            <person name="Volschenk H."/>
        </authorList>
    </citation>
    <scope>NUCLEOTIDE SEQUENCE [LARGE SCALE GENOMIC DNA]</scope>
    <source>
        <strain evidence="6 7">CAB683</strain>
    </source>
</reference>
<dbReference type="OrthoDB" id="3553044at2759"/>
<dbReference type="SUPFAM" id="SSF49764">
    <property type="entry name" value="HSP20-like chaperones"/>
    <property type="match status" value="1"/>
</dbReference>
<dbReference type="InterPro" id="IPR002068">
    <property type="entry name" value="A-crystallin/Hsp20_dom"/>
</dbReference>